<organism evidence="4 5">
    <name type="scientific">Paenibacillus allorhizosphaerae</name>
    <dbReference type="NCBI Taxonomy" id="2849866"/>
    <lineage>
        <taxon>Bacteria</taxon>
        <taxon>Bacillati</taxon>
        <taxon>Bacillota</taxon>
        <taxon>Bacilli</taxon>
        <taxon>Bacillales</taxon>
        <taxon>Paenibacillaceae</taxon>
        <taxon>Paenibacillus</taxon>
    </lineage>
</organism>
<dbReference type="Pfam" id="PF12708">
    <property type="entry name" value="Pect-lyase_RHGA_epim"/>
    <property type="match status" value="1"/>
</dbReference>
<name>A0ABM8VNZ5_9BACL</name>
<reference evidence="4 5" key="1">
    <citation type="submission" date="2021-06" db="EMBL/GenBank/DDBJ databases">
        <authorList>
            <person name="Criscuolo A."/>
        </authorList>
    </citation>
    <scope>NUCLEOTIDE SEQUENCE [LARGE SCALE GENOMIC DNA]</scope>
    <source>
        <strain evidence="5">CIP 111802</strain>
    </source>
</reference>
<feature type="region of interest" description="Disordered" evidence="1">
    <location>
        <begin position="1"/>
        <end position="20"/>
    </location>
</feature>
<dbReference type="PROSITE" id="PS51318">
    <property type="entry name" value="TAT"/>
    <property type="match status" value="1"/>
</dbReference>
<feature type="domain" description="Rhamnogalacturonase A/B/Epimerase-like pectate lyase" evidence="3">
    <location>
        <begin position="145"/>
        <end position="201"/>
    </location>
</feature>
<gene>
    <name evidence="4" type="ORF">PAECIP111802_05165</name>
</gene>
<evidence type="ECO:0000256" key="1">
    <source>
        <dbReference type="SAM" id="MobiDB-lite"/>
    </source>
</evidence>
<dbReference type="RefSeq" id="WP_218101390.1">
    <property type="nucleotide sequence ID" value="NZ_CAJVCE010000017.1"/>
</dbReference>
<evidence type="ECO:0000259" key="3">
    <source>
        <dbReference type="Pfam" id="PF12708"/>
    </source>
</evidence>
<dbReference type="InterPro" id="IPR006311">
    <property type="entry name" value="TAT_signal"/>
</dbReference>
<keyword evidence="2" id="KW-0812">Transmembrane</keyword>
<proteinExistence type="predicted"/>
<keyword evidence="2" id="KW-0472">Membrane</keyword>
<feature type="compositionally biased region" description="Basic and acidic residues" evidence="1">
    <location>
        <begin position="1"/>
        <end position="17"/>
    </location>
</feature>
<accession>A0ABM8VNZ5</accession>
<keyword evidence="5" id="KW-1185">Reference proteome</keyword>
<sequence length="699" mass="75921">MSDPLNEQKSHNDHDAPRSTISRRKLIASLGTAGVAAVAGAWLHGSAMYGAASEGPASVTKDVYGPDKPKVRELLAANVVVSVTITELRRMEQPDPGTVYYVTDERREGHFIYDDADTTSADNDGTIIAATLGARFKRLYDGGLNVKWFGAAGNGAADDTQPVRAALSAAKGRELYFPAGVYHLTDTITIPRNTFVRGAGSSSWFTFGQRRTEVTESILDMESGTVLKFAGNGSSRFSSNRADFQSFTCAVKLEADGDGIQLSDLKVLSHFRIRDEAGWITTPETDQHALFDVGLWVDNADHVKLSRISVVGYWQKAGLLVDASGRLSSSSEYGAVEYITIKDCVFQGKIGMALLGGDEGAPPDGTGFTPPTGKDDLSEGQFGLSHAFVSDSFLSGTDHHSNGFVNGWQQHLAPDSTPLKIDGFIGSGVPYRINHPRFVNCSFQTRESASIMLDRVVRPTFVNCRAESGPVRATRHTVMPRLVNCEFPYNRTNAAYQEIEHCPGAVITPPFRRLGQIHLQEYAFQIELRNNNGVIEHRVSKAFGIQSGGRSHDAEALFRFAIEGAGWNYRNWTATPMPGGTESDNYAAGLFIGDKSSSIKTNLFLSAAVDNSPDYQEAEVVVVDFRASDGQLWAKPAVYTAQKVPYRFDNYSTTLKIELRNGSGLATGLADSLPSESNGAASLILRVKGKFYEQAYGLV</sequence>
<feature type="transmembrane region" description="Helical" evidence="2">
    <location>
        <begin position="26"/>
        <end position="43"/>
    </location>
</feature>
<comment type="caution">
    <text evidence="4">The sequence shown here is derived from an EMBL/GenBank/DDBJ whole genome shotgun (WGS) entry which is preliminary data.</text>
</comment>
<dbReference type="EMBL" id="CAJVCE010000017">
    <property type="protein sequence ID" value="CAG7652213.1"/>
    <property type="molecule type" value="Genomic_DNA"/>
</dbReference>
<protein>
    <recommendedName>
        <fullName evidence="3">Rhamnogalacturonase A/B/Epimerase-like pectate lyase domain-containing protein</fullName>
    </recommendedName>
</protein>
<evidence type="ECO:0000256" key="2">
    <source>
        <dbReference type="SAM" id="Phobius"/>
    </source>
</evidence>
<evidence type="ECO:0000313" key="5">
    <source>
        <dbReference type="Proteomes" id="UP000730618"/>
    </source>
</evidence>
<evidence type="ECO:0000313" key="4">
    <source>
        <dbReference type="EMBL" id="CAG7652213.1"/>
    </source>
</evidence>
<dbReference type="InterPro" id="IPR024535">
    <property type="entry name" value="RHGA/B-epi-like_pectate_lyase"/>
</dbReference>
<dbReference type="Proteomes" id="UP000730618">
    <property type="component" value="Unassembled WGS sequence"/>
</dbReference>
<keyword evidence="2" id="KW-1133">Transmembrane helix</keyword>